<keyword evidence="2" id="KW-1185">Reference proteome</keyword>
<dbReference type="KEGG" id="fek:C1H87_23195"/>
<dbReference type="Proteomes" id="UP000235826">
    <property type="component" value="Chromosome"/>
</dbReference>
<proteinExistence type="predicted"/>
<sequence length="403" mass="45447">MKKTKRHIIYLILVNVIFNSCVEPINIDNSSTSEDVIVIEAIITNELKRHEIKISKTFELNQDGPSPESNAEVKIIDASQNVYNFNEDTPGKYISTSEFAATPNNTYQLSITTSKGDSYTSNPLTLTNETQIEDVNYTAETNENGTLGVSIFVNSFDPLGNSKYYRYEYEETYKIIAPYWSNLDAILTSATTFYTAQKTKEERVCYNSLSSTGIIQTETTKLSEDRVTQKLVRFIPANDFIITHRYSILVKQYVQSLESYTYFKTLNELSGSESLLSQNQPGFISSNIVSVNNPNQKVLGFFDVSSVSSKRIFFNFRDLFPFPEKRPAHIVPCELLAPRVNATNGNSLVEIIREGRLKYYTLNGEPPFEPPLIPDGGPYVMVIPKCGDCTTLGSNVVPDFWVE</sequence>
<dbReference type="OrthoDB" id="1062680at2"/>
<dbReference type="EMBL" id="CP025791">
    <property type="protein sequence ID" value="AUP81467.1"/>
    <property type="molecule type" value="Genomic_DNA"/>
</dbReference>
<name>A0A2K9PY58_9FLAO</name>
<dbReference type="RefSeq" id="WP_102758109.1">
    <property type="nucleotide sequence ID" value="NZ_CP025791.1"/>
</dbReference>
<protein>
    <submittedName>
        <fullName evidence="1">DUF4249 domain-containing protein</fullName>
    </submittedName>
</protein>
<organism evidence="1 2">
    <name type="scientific">Flavivirga eckloniae</name>
    <dbReference type="NCBI Taxonomy" id="1803846"/>
    <lineage>
        <taxon>Bacteria</taxon>
        <taxon>Pseudomonadati</taxon>
        <taxon>Bacteroidota</taxon>
        <taxon>Flavobacteriia</taxon>
        <taxon>Flavobacteriales</taxon>
        <taxon>Flavobacteriaceae</taxon>
        <taxon>Flavivirga</taxon>
    </lineage>
</organism>
<dbReference type="InterPro" id="IPR025345">
    <property type="entry name" value="DUF4249"/>
</dbReference>
<evidence type="ECO:0000313" key="1">
    <source>
        <dbReference type="EMBL" id="AUP81467.1"/>
    </source>
</evidence>
<dbReference type="AlphaFoldDB" id="A0A2K9PY58"/>
<evidence type="ECO:0000313" key="2">
    <source>
        <dbReference type="Proteomes" id="UP000235826"/>
    </source>
</evidence>
<accession>A0A2K9PY58</accession>
<gene>
    <name evidence="1" type="ORF">C1H87_23195</name>
</gene>
<reference evidence="1 2" key="1">
    <citation type="submission" date="2018-01" db="EMBL/GenBank/DDBJ databases">
        <title>Complete genome sequence of Flavivirga eckloniae ECD14 isolated from seaweed Ecklonia cava.</title>
        <authorList>
            <person name="Lee J.H."/>
            <person name="Baik K.S."/>
            <person name="Seong C.N."/>
        </authorList>
    </citation>
    <scope>NUCLEOTIDE SEQUENCE [LARGE SCALE GENOMIC DNA]</scope>
    <source>
        <strain evidence="1 2">ECD14</strain>
    </source>
</reference>
<dbReference type="Pfam" id="PF14054">
    <property type="entry name" value="DUF4249"/>
    <property type="match status" value="1"/>
</dbReference>